<accession>A0A1G6W576</accession>
<dbReference type="AlphaFoldDB" id="A0A1G6W576"/>
<evidence type="ECO:0000313" key="2">
    <source>
        <dbReference type="Proteomes" id="UP000199060"/>
    </source>
</evidence>
<gene>
    <name evidence="1" type="ORF">SAMN04488104_104037</name>
</gene>
<reference evidence="2" key="1">
    <citation type="submission" date="2016-10" db="EMBL/GenBank/DDBJ databases">
        <authorList>
            <person name="Varghese N."/>
            <person name="Submissions S."/>
        </authorList>
    </citation>
    <scope>NUCLEOTIDE SEQUENCE [LARGE SCALE GENOMIC DNA]</scope>
    <source>
        <strain evidence="2">DSM 23095</strain>
    </source>
</reference>
<dbReference type="STRING" id="686796.SAMN04488104_104037"/>
<evidence type="ECO:0000313" key="1">
    <source>
        <dbReference type="EMBL" id="SDD60195.1"/>
    </source>
</evidence>
<name>A0A1G6W576_9BACT</name>
<organism evidence="1 2">
    <name type="scientific">Algoriphagus faecimaris</name>
    <dbReference type="NCBI Taxonomy" id="686796"/>
    <lineage>
        <taxon>Bacteria</taxon>
        <taxon>Pseudomonadati</taxon>
        <taxon>Bacteroidota</taxon>
        <taxon>Cytophagia</taxon>
        <taxon>Cytophagales</taxon>
        <taxon>Cyclobacteriaceae</taxon>
        <taxon>Algoriphagus</taxon>
    </lineage>
</organism>
<protein>
    <submittedName>
        <fullName evidence="1">Uncharacterized protein</fullName>
    </submittedName>
</protein>
<dbReference type="Proteomes" id="UP000199060">
    <property type="component" value="Unassembled WGS sequence"/>
</dbReference>
<sequence>MVEKTKLYGNPVDPIAFKRPQFFAWSALIMRVIVVLSFEH</sequence>
<keyword evidence="2" id="KW-1185">Reference proteome</keyword>
<proteinExistence type="predicted"/>
<dbReference type="EMBL" id="FNAC01000040">
    <property type="protein sequence ID" value="SDD60195.1"/>
    <property type="molecule type" value="Genomic_DNA"/>
</dbReference>